<comment type="caution">
    <text evidence="7">The sequence shown here is derived from an EMBL/GenBank/DDBJ whole genome shotgun (WGS) entry which is preliminary data.</text>
</comment>
<organism evidence="7 8">
    <name type="scientific">Pseudoduganella violacea</name>
    <dbReference type="NCBI Taxonomy" id="1715466"/>
    <lineage>
        <taxon>Bacteria</taxon>
        <taxon>Pseudomonadati</taxon>
        <taxon>Pseudomonadota</taxon>
        <taxon>Betaproteobacteria</taxon>
        <taxon>Burkholderiales</taxon>
        <taxon>Oxalobacteraceae</taxon>
        <taxon>Telluria group</taxon>
        <taxon>Pseudoduganella</taxon>
    </lineage>
</organism>
<protein>
    <submittedName>
        <fullName evidence="7">Protease-4</fullName>
        <ecNumber evidence="7">3.4.21.-</ecNumber>
    </submittedName>
</protein>
<keyword evidence="4" id="KW-0720">Serine protease</keyword>
<keyword evidence="2 7" id="KW-0645">Protease</keyword>
<keyword evidence="5" id="KW-1133">Transmembrane helix</keyword>
<keyword evidence="5" id="KW-0472">Membrane</keyword>
<evidence type="ECO:0000256" key="3">
    <source>
        <dbReference type="ARBA" id="ARBA00022801"/>
    </source>
</evidence>
<dbReference type="EC" id="3.4.21.-" evidence="7"/>
<keyword evidence="8" id="KW-1185">Reference proteome</keyword>
<dbReference type="Proteomes" id="UP000541535">
    <property type="component" value="Unassembled WGS sequence"/>
</dbReference>
<keyword evidence="3 7" id="KW-0378">Hydrolase</keyword>
<evidence type="ECO:0000256" key="2">
    <source>
        <dbReference type="ARBA" id="ARBA00022670"/>
    </source>
</evidence>
<keyword evidence="5" id="KW-0812">Transmembrane</keyword>
<evidence type="ECO:0000259" key="6">
    <source>
        <dbReference type="Pfam" id="PF01343"/>
    </source>
</evidence>
<dbReference type="Pfam" id="PF01343">
    <property type="entry name" value="Peptidase_S49"/>
    <property type="match status" value="1"/>
</dbReference>
<dbReference type="PANTHER" id="PTHR42987:SF8">
    <property type="entry name" value="PROTEINASE"/>
    <property type="match status" value="1"/>
</dbReference>
<accession>A0A7W5BHS1</accession>
<feature type="transmembrane region" description="Helical" evidence="5">
    <location>
        <begin position="51"/>
        <end position="70"/>
    </location>
</feature>
<reference evidence="7 8" key="1">
    <citation type="submission" date="2020-08" db="EMBL/GenBank/DDBJ databases">
        <title>Genomic Encyclopedia of Type Strains, Phase III (KMG-III): the genomes of soil and plant-associated and newly described type strains.</title>
        <authorList>
            <person name="Whitman W."/>
        </authorList>
    </citation>
    <scope>NUCLEOTIDE SEQUENCE [LARGE SCALE GENOMIC DNA]</scope>
    <source>
        <strain evidence="7 8">CECT 8897</strain>
    </source>
</reference>
<sequence length="329" mass="35517">MNKESDPASSIQGTDAVFLQLIQEMREQRQSFREEQQQLAKERRSARRWNIGLKLAMIAVPLLFGGFFLAQTSGVTLGPFRDVIGIIEIKGEMAEGKLASAEKVVPALARAFESPRVKHIVLAIDSPGGAPVEAERIGNAIAIYKKRYPKPVTAVIGSIGASAAYMTAMQADRIVAGKYSLVGSIGAILAPWQLDKAIAQLQVSQRVYASGKLKAFLNPFTPVTSEADAKAHELVEGIGQAFVRELEGRRGSHLKTDVDYGTGEVWSGPDALRLGLVDELGTVESVSDGNAGRNGYHFGPSEGGFAYLRGYLAEMILATSNLSHSFRLR</sequence>
<dbReference type="CDD" id="cd07023">
    <property type="entry name" value="S49_Sppa_N_C"/>
    <property type="match status" value="1"/>
</dbReference>
<dbReference type="EMBL" id="JACHXD010000037">
    <property type="protein sequence ID" value="MBB3122475.1"/>
    <property type="molecule type" value="Genomic_DNA"/>
</dbReference>
<evidence type="ECO:0000313" key="7">
    <source>
        <dbReference type="EMBL" id="MBB3122475.1"/>
    </source>
</evidence>
<evidence type="ECO:0000256" key="5">
    <source>
        <dbReference type="SAM" id="Phobius"/>
    </source>
</evidence>
<dbReference type="AlphaFoldDB" id="A0A7W5BHS1"/>
<dbReference type="InterPro" id="IPR029045">
    <property type="entry name" value="ClpP/crotonase-like_dom_sf"/>
</dbReference>
<dbReference type="GO" id="GO:0006508">
    <property type="term" value="P:proteolysis"/>
    <property type="evidence" value="ECO:0007669"/>
    <property type="project" value="UniProtKB-KW"/>
</dbReference>
<dbReference type="InterPro" id="IPR002142">
    <property type="entry name" value="Peptidase_S49"/>
</dbReference>
<proteinExistence type="inferred from homology"/>
<evidence type="ECO:0000256" key="1">
    <source>
        <dbReference type="ARBA" id="ARBA00008683"/>
    </source>
</evidence>
<evidence type="ECO:0000313" key="8">
    <source>
        <dbReference type="Proteomes" id="UP000541535"/>
    </source>
</evidence>
<dbReference type="GO" id="GO:0008236">
    <property type="term" value="F:serine-type peptidase activity"/>
    <property type="evidence" value="ECO:0007669"/>
    <property type="project" value="UniProtKB-KW"/>
</dbReference>
<comment type="similarity">
    <text evidence="1">Belongs to the peptidase S49 family.</text>
</comment>
<name>A0A7W5BHS1_9BURK</name>
<dbReference type="PANTHER" id="PTHR42987">
    <property type="entry name" value="PEPTIDASE S49"/>
    <property type="match status" value="1"/>
</dbReference>
<evidence type="ECO:0000256" key="4">
    <source>
        <dbReference type="ARBA" id="ARBA00022825"/>
    </source>
</evidence>
<dbReference type="RefSeq" id="WP_183444131.1">
    <property type="nucleotide sequence ID" value="NZ_JACHXD010000037.1"/>
</dbReference>
<dbReference type="SUPFAM" id="SSF52096">
    <property type="entry name" value="ClpP/crotonase"/>
    <property type="match status" value="1"/>
</dbReference>
<feature type="domain" description="Peptidase S49" evidence="6">
    <location>
        <begin position="147"/>
        <end position="286"/>
    </location>
</feature>
<dbReference type="InterPro" id="IPR047272">
    <property type="entry name" value="S49_SppA_C"/>
</dbReference>
<dbReference type="Gene3D" id="3.90.226.10">
    <property type="entry name" value="2-enoyl-CoA Hydratase, Chain A, domain 1"/>
    <property type="match status" value="1"/>
</dbReference>
<gene>
    <name evidence="7" type="ORF">FHS03_005576</name>
</gene>